<dbReference type="GO" id="GO:0004499">
    <property type="term" value="F:N,N-dimethylaniline monooxygenase activity"/>
    <property type="evidence" value="ECO:0007669"/>
    <property type="project" value="InterPro"/>
</dbReference>
<sequence length="454" mass="51072">MQPSHVDGSSVCVIGAGVSGICAMKELSAAGVPFEAFDERPGPGGIWRYQPEPGRTCAWKSLHMNSPRGTYEFSGFPMPAHYPDFPAREQVLAYLEDALDHYGLRPSLRPNRRVERVEPVDGGWRVTLQGEGSRLFRAVVVANGHHNDPIVPKVEGRFDGPMIHSGAYRERDTYAGQRVLVVGYGNSGAQIAVDVSHGAEQVLLAMRSGTWVFPHYVRGIRIDRWFDTRKVGRLPHRLDDLVVSGLYRLLIGRPDRHGLPPPRRGLGSTFPTIAENLVNRIGDGRIRIVREPTRYDGRTVTFADGTSTRVDAVINATGYRMTFPFLDPQLLQAEDNRMRLYLRTFHPELPTLTVIGGYQAQAQWGFLPLMESQSRLVAAHLSGRYELPSRQAMEAAIEQDARDTAQRFVDTPRHHYQMMGPVYLRRWARELQQGTRRAQQTQRKRAHQAPLQAA</sequence>
<keyword evidence="3" id="KW-0274">FAD</keyword>
<dbReference type="Pfam" id="PF00743">
    <property type="entry name" value="FMO-like"/>
    <property type="match status" value="1"/>
</dbReference>
<evidence type="ECO:0000313" key="7">
    <source>
        <dbReference type="EMBL" id="MBL0420727.1"/>
    </source>
</evidence>
<dbReference type="InterPro" id="IPR020946">
    <property type="entry name" value="Flavin_mOase-like"/>
</dbReference>
<dbReference type="PANTHER" id="PTHR23023">
    <property type="entry name" value="DIMETHYLANILINE MONOOXYGENASE"/>
    <property type="match status" value="1"/>
</dbReference>
<proteinExistence type="inferred from homology"/>
<dbReference type="InterPro" id="IPR036188">
    <property type="entry name" value="FAD/NAD-bd_sf"/>
</dbReference>
<dbReference type="GO" id="GO:0050660">
    <property type="term" value="F:flavin adenine dinucleotide binding"/>
    <property type="evidence" value="ECO:0007669"/>
    <property type="project" value="InterPro"/>
</dbReference>
<dbReference type="RefSeq" id="WP_201683808.1">
    <property type="nucleotide sequence ID" value="NZ_JAEQNA010000003.1"/>
</dbReference>
<gene>
    <name evidence="7" type="ORF">JI739_10260</name>
</gene>
<dbReference type="GO" id="GO:0050661">
    <property type="term" value="F:NADP binding"/>
    <property type="evidence" value="ECO:0007669"/>
    <property type="project" value="InterPro"/>
</dbReference>
<evidence type="ECO:0000313" key="8">
    <source>
        <dbReference type="Proteomes" id="UP000613011"/>
    </source>
</evidence>
<organism evidence="7 8">
    <name type="scientific">Ramlibacter aurantiacus</name>
    <dbReference type="NCBI Taxonomy" id="2801330"/>
    <lineage>
        <taxon>Bacteria</taxon>
        <taxon>Pseudomonadati</taxon>
        <taxon>Pseudomonadota</taxon>
        <taxon>Betaproteobacteria</taxon>
        <taxon>Burkholderiales</taxon>
        <taxon>Comamonadaceae</taxon>
        <taxon>Ramlibacter</taxon>
    </lineage>
</organism>
<keyword evidence="5" id="KW-0560">Oxidoreductase</keyword>
<evidence type="ECO:0000256" key="2">
    <source>
        <dbReference type="ARBA" id="ARBA00022630"/>
    </source>
</evidence>
<dbReference type="Gene3D" id="3.50.50.60">
    <property type="entry name" value="FAD/NAD(P)-binding domain"/>
    <property type="match status" value="1"/>
</dbReference>
<evidence type="ECO:0000256" key="6">
    <source>
        <dbReference type="SAM" id="MobiDB-lite"/>
    </source>
</evidence>
<protein>
    <submittedName>
        <fullName evidence="7">NAD(P)-binding domain-containing protein</fullName>
    </submittedName>
</protein>
<evidence type="ECO:0000256" key="1">
    <source>
        <dbReference type="ARBA" id="ARBA00009183"/>
    </source>
</evidence>
<comment type="similarity">
    <text evidence="1">Belongs to the FMO family.</text>
</comment>
<dbReference type="InterPro" id="IPR000960">
    <property type="entry name" value="Flavin_mOase"/>
</dbReference>
<dbReference type="EMBL" id="JAEQNA010000003">
    <property type="protein sequence ID" value="MBL0420727.1"/>
    <property type="molecule type" value="Genomic_DNA"/>
</dbReference>
<dbReference type="SUPFAM" id="SSF51905">
    <property type="entry name" value="FAD/NAD(P)-binding domain"/>
    <property type="match status" value="2"/>
</dbReference>
<dbReference type="InterPro" id="IPR050346">
    <property type="entry name" value="FMO-like"/>
</dbReference>
<evidence type="ECO:0000256" key="5">
    <source>
        <dbReference type="ARBA" id="ARBA00023002"/>
    </source>
</evidence>
<keyword evidence="4" id="KW-0521">NADP</keyword>
<reference evidence="7" key="1">
    <citation type="submission" date="2021-01" db="EMBL/GenBank/DDBJ databases">
        <title>Ramlibacter sp. strain AW1 16S ribosomal RNA gene Genome sequencing and assembly.</title>
        <authorList>
            <person name="Kang M."/>
        </authorList>
    </citation>
    <scope>NUCLEOTIDE SEQUENCE</scope>
    <source>
        <strain evidence="7">AW1</strain>
    </source>
</reference>
<accession>A0A937D4W4</accession>
<evidence type="ECO:0000256" key="4">
    <source>
        <dbReference type="ARBA" id="ARBA00022857"/>
    </source>
</evidence>
<dbReference type="PIRSF" id="PIRSF000332">
    <property type="entry name" value="FMO"/>
    <property type="match status" value="1"/>
</dbReference>
<dbReference type="AlphaFoldDB" id="A0A937D4W4"/>
<keyword evidence="2" id="KW-0285">Flavoprotein</keyword>
<name>A0A937D4W4_9BURK</name>
<evidence type="ECO:0000256" key="3">
    <source>
        <dbReference type="ARBA" id="ARBA00022827"/>
    </source>
</evidence>
<feature type="region of interest" description="Disordered" evidence="6">
    <location>
        <begin position="434"/>
        <end position="454"/>
    </location>
</feature>
<keyword evidence="8" id="KW-1185">Reference proteome</keyword>
<comment type="caution">
    <text evidence="7">The sequence shown here is derived from an EMBL/GenBank/DDBJ whole genome shotgun (WGS) entry which is preliminary data.</text>
</comment>
<dbReference type="Proteomes" id="UP000613011">
    <property type="component" value="Unassembled WGS sequence"/>
</dbReference>
<dbReference type="PRINTS" id="PR00370">
    <property type="entry name" value="FMOXYGENASE"/>
</dbReference>